<proteinExistence type="predicted"/>
<evidence type="ECO:0008006" key="3">
    <source>
        <dbReference type="Google" id="ProtNLM"/>
    </source>
</evidence>
<evidence type="ECO:0000313" key="1">
    <source>
        <dbReference type="EMBL" id="KAL1511631.1"/>
    </source>
</evidence>
<dbReference type="Proteomes" id="UP001515480">
    <property type="component" value="Unassembled WGS sequence"/>
</dbReference>
<organism evidence="1 2">
    <name type="scientific">Prymnesium parvum</name>
    <name type="common">Toxic golden alga</name>
    <dbReference type="NCBI Taxonomy" id="97485"/>
    <lineage>
        <taxon>Eukaryota</taxon>
        <taxon>Haptista</taxon>
        <taxon>Haptophyta</taxon>
        <taxon>Prymnesiophyceae</taxon>
        <taxon>Prymnesiales</taxon>
        <taxon>Prymnesiaceae</taxon>
        <taxon>Prymnesium</taxon>
    </lineage>
</organism>
<protein>
    <recommendedName>
        <fullName evidence="3">Class I SAM-dependent methyltransferase</fullName>
    </recommendedName>
</protein>
<name>A0AB34J3W1_PRYPA</name>
<gene>
    <name evidence="1" type="ORF">AB1Y20_006423</name>
</gene>
<dbReference type="InterPro" id="IPR029063">
    <property type="entry name" value="SAM-dependent_MTases_sf"/>
</dbReference>
<dbReference type="PANTHER" id="PTHR37909:SF1">
    <property type="entry name" value="S-ADENOSYL-L-METHIONINE-DEPENDENT METHYLTRANSFERASES SUPERFAMILY PROTEIN"/>
    <property type="match status" value="1"/>
</dbReference>
<evidence type="ECO:0000313" key="2">
    <source>
        <dbReference type="Proteomes" id="UP001515480"/>
    </source>
</evidence>
<sequence length="411" mass="45644">MRHGVPSPPRGGSIATLLREELHDTSPTATLMTMEKQTGLAAAHAVSHCSWSPSLPWVRPIASLVSARCSWLAASLALNLALCCCSAAFWWHGANASAETAAARRLSAVKSKGKPAVALVGAQGDCASMACPRLFTATPKINLGLSRYRPFIADTRYRLRAPGSMLELTRMLYGKEAQLGEPFLKYANPYGKKMNVKYQWTQINEAILRRAVQLLPRRPRFVVEVGSFTGRSSVLIGDFLRKKYAPTARFSEPPQLLCIDTWLGDLGMTIGAYLREIVDKRHGQPTIYHQWLVNIMSANLTRSVLPLVTTSFLGARILDHLRLHADLIYLDSAHEQQETFFEIAAYWAQLAPGGILLGDDLNWAAVMHDAQMFARIHQTVLNSFNGCHEQLMQARSNKGTLCVWYMQKPLI</sequence>
<dbReference type="SUPFAM" id="SSF53335">
    <property type="entry name" value="S-adenosyl-L-methionine-dependent methyltransferases"/>
    <property type="match status" value="1"/>
</dbReference>
<dbReference type="Gene3D" id="3.40.50.150">
    <property type="entry name" value="Vaccinia Virus protein VP39"/>
    <property type="match status" value="1"/>
</dbReference>
<comment type="caution">
    <text evidence="1">The sequence shown here is derived from an EMBL/GenBank/DDBJ whole genome shotgun (WGS) entry which is preliminary data.</text>
</comment>
<dbReference type="PANTHER" id="PTHR37909">
    <property type="entry name" value="S-ADENOSYL-L-METHIONINE-DEPENDENT METHYLTRANSFERASES SUPERFAMILY PROTEIN"/>
    <property type="match status" value="1"/>
</dbReference>
<dbReference type="EMBL" id="JBGBPQ010000014">
    <property type="protein sequence ID" value="KAL1511631.1"/>
    <property type="molecule type" value="Genomic_DNA"/>
</dbReference>
<reference evidence="1 2" key="1">
    <citation type="journal article" date="2024" name="Science">
        <title>Giant polyketide synthase enzymes in the biosynthesis of giant marine polyether toxins.</title>
        <authorList>
            <person name="Fallon T.R."/>
            <person name="Shende V.V."/>
            <person name="Wierzbicki I.H."/>
            <person name="Pendleton A.L."/>
            <person name="Watervoot N.F."/>
            <person name="Auber R.P."/>
            <person name="Gonzalez D.J."/>
            <person name="Wisecaver J.H."/>
            <person name="Moore B.S."/>
        </authorList>
    </citation>
    <scope>NUCLEOTIDE SEQUENCE [LARGE SCALE GENOMIC DNA]</scope>
    <source>
        <strain evidence="1 2">12B1</strain>
    </source>
</reference>
<dbReference type="Pfam" id="PF13578">
    <property type="entry name" value="Methyltransf_24"/>
    <property type="match status" value="1"/>
</dbReference>
<accession>A0AB34J3W1</accession>
<keyword evidence="2" id="KW-1185">Reference proteome</keyword>
<dbReference type="AlphaFoldDB" id="A0AB34J3W1"/>